<comment type="catalytic activity">
    <reaction evidence="7">
        <text>a 2'-deoxycytidine in DNA + S-adenosyl-L-methionine = a 5-methyl-2'-deoxycytidine in DNA + S-adenosyl-L-homocysteine + H(+)</text>
        <dbReference type="Rhea" id="RHEA:13681"/>
        <dbReference type="Rhea" id="RHEA-COMP:11369"/>
        <dbReference type="Rhea" id="RHEA-COMP:11370"/>
        <dbReference type="ChEBI" id="CHEBI:15378"/>
        <dbReference type="ChEBI" id="CHEBI:57856"/>
        <dbReference type="ChEBI" id="CHEBI:59789"/>
        <dbReference type="ChEBI" id="CHEBI:85452"/>
        <dbReference type="ChEBI" id="CHEBI:85454"/>
        <dbReference type="EC" id="2.1.1.37"/>
    </reaction>
</comment>
<dbReference type="PRINTS" id="PR00105">
    <property type="entry name" value="C5METTRFRASE"/>
</dbReference>
<accession>A0A449B4L2</accession>
<evidence type="ECO:0000256" key="4">
    <source>
        <dbReference type="ARBA" id="ARBA00022747"/>
    </source>
</evidence>
<keyword evidence="2 5" id="KW-0808">Transferase</keyword>
<dbReference type="PROSITE" id="PS00094">
    <property type="entry name" value="C5_MTASE_1"/>
    <property type="match status" value="1"/>
</dbReference>
<sequence length="274" mass="31888">MRERESGFDIRKYHKLPKNIDILTYSFPCQDLSQQGRQKGIKSGTRSGLLFEIERILNENKGNLPKILLLENVKALASKKFILEFNSWIKKLEEFGYTSSWKIINSTEYGSVQNRERVFMVSVLERKKFDFPIGSKNNKNVKDIWLKNDKHSFLKLNDNNYINKFTISKNNIIKSFINNWSNFNSENYIYSLEGKGPTLTASGANSRLKFLINNEIQIMNSCEAYLYMGFSKNDFNVVKETNLLTDSKIIFTAGNSISIEVLEKIFEKIIKDYF</sequence>
<dbReference type="Pfam" id="PF00145">
    <property type="entry name" value="DNA_methylase"/>
    <property type="match status" value="1"/>
</dbReference>
<dbReference type="InterPro" id="IPR050750">
    <property type="entry name" value="C5-MTase"/>
</dbReference>
<evidence type="ECO:0000313" key="9">
    <source>
        <dbReference type="Proteomes" id="UP000290243"/>
    </source>
</evidence>
<keyword evidence="9" id="KW-1185">Reference proteome</keyword>
<keyword evidence="3 5" id="KW-0949">S-adenosyl-L-methionine</keyword>
<dbReference type="EC" id="2.1.1.37" evidence="7"/>
<dbReference type="AlphaFoldDB" id="A0A449B4L2"/>
<dbReference type="PANTHER" id="PTHR46098">
    <property type="entry name" value="TRNA (CYTOSINE(38)-C(5))-METHYLTRANSFERASE"/>
    <property type="match status" value="1"/>
</dbReference>
<keyword evidence="1 5" id="KW-0489">Methyltransferase</keyword>
<name>A0A449B4L2_9BACT</name>
<gene>
    <name evidence="8" type="primary">banIM</name>
    <name evidence="8" type="ORF">NCTC10168_00467</name>
</gene>
<dbReference type="SUPFAM" id="SSF53335">
    <property type="entry name" value="S-adenosyl-L-methionine-dependent methyltransferases"/>
    <property type="match status" value="1"/>
</dbReference>
<proteinExistence type="inferred from homology"/>
<dbReference type="InterPro" id="IPR018117">
    <property type="entry name" value="C5_DNA_meth_AS"/>
</dbReference>
<dbReference type="KEGG" id="mmau:NCTC10168_00467"/>
<dbReference type="InterPro" id="IPR029063">
    <property type="entry name" value="SAM-dependent_MTases_sf"/>
</dbReference>
<dbReference type="GO" id="GO:0032259">
    <property type="term" value="P:methylation"/>
    <property type="evidence" value="ECO:0007669"/>
    <property type="project" value="UniProtKB-KW"/>
</dbReference>
<comment type="similarity">
    <text evidence="5 6">Belongs to the class I-like SAM-binding methyltransferase superfamily. C5-methyltransferase family.</text>
</comment>
<dbReference type="PROSITE" id="PS51679">
    <property type="entry name" value="SAM_MT_C5"/>
    <property type="match status" value="1"/>
</dbReference>
<protein>
    <recommendedName>
        <fullName evidence="7">Cytosine-specific methyltransferase</fullName>
        <ecNumber evidence="7">2.1.1.37</ecNumber>
    </recommendedName>
</protein>
<dbReference type="GO" id="GO:0003886">
    <property type="term" value="F:DNA (cytosine-5-)-methyltransferase activity"/>
    <property type="evidence" value="ECO:0007669"/>
    <property type="project" value="UniProtKB-EC"/>
</dbReference>
<evidence type="ECO:0000256" key="5">
    <source>
        <dbReference type="PROSITE-ProRule" id="PRU01016"/>
    </source>
</evidence>
<evidence type="ECO:0000256" key="2">
    <source>
        <dbReference type="ARBA" id="ARBA00022679"/>
    </source>
</evidence>
<evidence type="ECO:0000256" key="7">
    <source>
        <dbReference type="RuleBase" id="RU000417"/>
    </source>
</evidence>
<reference evidence="8 9" key="1">
    <citation type="submission" date="2019-01" db="EMBL/GenBank/DDBJ databases">
        <authorList>
            <consortium name="Pathogen Informatics"/>
        </authorList>
    </citation>
    <scope>NUCLEOTIDE SEQUENCE [LARGE SCALE GENOMIC DNA]</scope>
    <source>
        <strain evidence="8 9">NCTC10168</strain>
    </source>
</reference>
<evidence type="ECO:0000313" key="8">
    <source>
        <dbReference type="EMBL" id="VEU75544.1"/>
    </source>
</evidence>
<dbReference type="OrthoDB" id="9813719at2"/>
<dbReference type="PANTHER" id="PTHR46098:SF1">
    <property type="entry name" value="TRNA (CYTOSINE(38)-C(5))-METHYLTRANSFERASE"/>
    <property type="match status" value="1"/>
</dbReference>
<organism evidence="8 9">
    <name type="scientific">Mycoplasmopsis maculosa</name>
    <dbReference type="NCBI Taxonomy" id="114885"/>
    <lineage>
        <taxon>Bacteria</taxon>
        <taxon>Bacillati</taxon>
        <taxon>Mycoplasmatota</taxon>
        <taxon>Mycoplasmoidales</taxon>
        <taxon>Metamycoplasmataceae</taxon>
        <taxon>Mycoplasmopsis</taxon>
    </lineage>
</organism>
<dbReference type="InterPro" id="IPR001525">
    <property type="entry name" value="C5_MeTfrase"/>
</dbReference>
<dbReference type="NCBIfam" id="TIGR00675">
    <property type="entry name" value="dcm"/>
    <property type="match status" value="1"/>
</dbReference>
<evidence type="ECO:0000256" key="3">
    <source>
        <dbReference type="ARBA" id="ARBA00022691"/>
    </source>
</evidence>
<dbReference type="RefSeq" id="WP_129646737.1">
    <property type="nucleotide sequence ID" value="NZ_LR215037.1"/>
</dbReference>
<dbReference type="Gene3D" id="3.90.120.10">
    <property type="entry name" value="DNA Methylase, subunit A, domain 2"/>
    <property type="match status" value="1"/>
</dbReference>
<feature type="active site" evidence="5">
    <location>
        <position position="29"/>
    </location>
</feature>
<dbReference type="Gene3D" id="3.40.50.150">
    <property type="entry name" value="Vaccinia Virus protein VP39"/>
    <property type="match status" value="1"/>
</dbReference>
<dbReference type="EMBL" id="LR215037">
    <property type="protein sequence ID" value="VEU75544.1"/>
    <property type="molecule type" value="Genomic_DNA"/>
</dbReference>
<dbReference type="Proteomes" id="UP000290243">
    <property type="component" value="Chromosome"/>
</dbReference>
<evidence type="ECO:0000256" key="6">
    <source>
        <dbReference type="RuleBase" id="RU000416"/>
    </source>
</evidence>
<evidence type="ECO:0000256" key="1">
    <source>
        <dbReference type="ARBA" id="ARBA00022603"/>
    </source>
</evidence>
<keyword evidence="4" id="KW-0680">Restriction system</keyword>
<dbReference type="REBASE" id="299067">
    <property type="entry name" value="M.Mma10168ORF466P"/>
</dbReference>
<dbReference type="GO" id="GO:0009307">
    <property type="term" value="P:DNA restriction-modification system"/>
    <property type="evidence" value="ECO:0007669"/>
    <property type="project" value="UniProtKB-KW"/>
</dbReference>